<dbReference type="Proteomes" id="UP000238589">
    <property type="component" value="Unassembled WGS sequence"/>
</dbReference>
<dbReference type="InterPro" id="IPR021320">
    <property type="entry name" value="DUF2905"/>
</dbReference>
<gene>
    <name evidence="2" type="ORF">C6P64_01625</name>
</gene>
<dbReference type="AlphaFoldDB" id="A0A2S9K8R9"/>
<keyword evidence="1" id="KW-1133">Transmembrane helix</keyword>
<evidence type="ECO:0000313" key="3">
    <source>
        <dbReference type="Proteomes" id="UP000238589"/>
    </source>
</evidence>
<keyword evidence="1" id="KW-0812">Transmembrane</keyword>
<protein>
    <submittedName>
        <fullName evidence="2">DUF2905 domain-containing protein</fullName>
    </submittedName>
</protein>
<proteinExistence type="predicted"/>
<evidence type="ECO:0000256" key="1">
    <source>
        <dbReference type="SAM" id="Phobius"/>
    </source>
</evidence>
<dbReference type="OrthoDB" id="9811610at2"/>
<dbReference type="EMBL" id="PVLQ01000008">
    <property type="protein sequence ID" value="PRD66859.1"/>
    <property type="molecule type" value="Genomic_DNA"/>
</dbReference>
<keyword evidence="3" id="KW-1185">Reference proteome</keyword>
<reference evidence="2 3" key="1">
    <citation type="submission" date="2018-03" db="EMBL/GenBank/DDBJ databases">
        <title>Comparative genomics illustrates the genes involved in a hyperalkaliphilic mechanisms of Serpentinomonas isolated from highly-alkaline calcium-rich serpentinized springs.</title>
        <authorList>
            <person name="Suzuki S."/>
            <person name="Ishii S."/>
            <person name="Walworth N."/>
            <person name="Bird L."/>
            <person name="Kuenen J.G."/>
            <person name="Nealson K.H."/>
        </authorList>
    </citation>
    <scope>NUCLEOTIDE SEQUENCE [LARGE SCALE GENOMIC DNA]</scope>
    <source>
        <strain evidence="2 3">P1</strain>
    </source>
</reference>
<organism evidence="2 3">
    <name type="scientific">Malikia granosa</name>
    <dbReference type="NCBI Taxonomy" id="263067"/>
    <lineage>
        <taxon>Bacteria</taxon>
        <taxon>Pseudomonadati</taxon>
        <taxon>Pseudomonadota</taxon>
        <taxon>Betaproteobacteria</taxon>
        <taxon>Burkholderiales</taxon>
        <taxon>Comamonadaceae</taxon>
        <taxon>Malikia</taxon>
    </lineage>
</organism>
<name>A0A2S9K8R9_9BURK</name>
<accession>A0A2S9K8R9</accession>
<evidence type="ECO:0000313" key="2">
    <source>
        <dbReference type="EMBL" id="PRD66859.1"/>
    </source>
</evidence>
<keyword evidence="1" id="KW-0472">Membrane</keyword>
<feature type="transmembrane region" description="Helical" evidence="1">
    <location>
        <begin position="41"/>
        <end position="60"/>
    </location>
</feature>
<dbReference type="RefSeq" id="WP_105746842.1">
    <property type="nucleotide sequence ID" value="NZ_PVLQ01000008.1"/>
</dbReference>
<sequence length="64" mass="7306">MLRWLIVVLLALVLVQGLTGWLRKIGLGRLPGDLRFRAFGRYWELPIATALLLSWIAALLQHLL</sequence>
<dbReference type="Pfam" id="PF11146">
    <property type="entry name" value="DUF2905"/>
    <property type="match status" value="1"/>
</dbReference>
<comment type="caution">
    <text evidence="2">The sequence shown here is derived from an EMBL/GenBank/DDBJ whole genome shotgun (WGS) entry which is preliminary data.</text>
</comment>